<dbReference type="AlphaFoldDB" id="F0W626"/>
<dbReference type="PANTHER" id="PTHR24559">
    <property type="entry name" value="TRANSPOSON TY3-I GAG-POL POLYPROTEIN"/>
    <property type="match status" value="1"/>
</dbReference>
<reference evidence="1" key="1">
    <citation type="journal article" date="2011" name="PLoS Biol.">
        <title>Gene gain and loss during evolution of obligate parasitism in the white rust pathogen of Arabidopsis thaliana.</title>
        <authorList>
            <person name="Kemen E."/>
            <person name="Gardiner A."/>
            <person name="Schultz-Larsen T."/>
            <person name="Kemen A.C."/>
            <person name="Balmuth A.L."/>
            <person name="Robert-Seilaniantz A."/>
            <person name="Bailey K."/>
            <person name="Holub E."/>
            <person name="Studholme D.J."/>
            <person name="Maclean D."/>
            <person name="Jones J.D."/>
        </authorList>
    </citation>
    <scope>NUCLEOTIDE SEQUENCE</scope>
</reference>
<sequence>MPSLFLYIAKEKITARLERSPNMVINVSESPEKCITQMKDGVFGEVYKIKICSVITKITPSFIQPVLEEFSDVFPDKLSDKLPPETSVDFEMHMKDDVQPKSKDIYRLTKTEQDALVDFIQEKLRKGCSEVSNSPWVFNVFGVPKKDPATNTIPKRSEWLRSGDTKITIRWVIDYRHVISQTRAPQIPLPLIEELFDKMQESKVFTVIDLAQGYYQMLVTNNSRQYTSFRTHKETYHW</sequence>
<dbReference type="EMBL" id="FR824068">
    <property type="protein sequence ID" value="CCA16568.1"/>
    <property type="molecule type" value="Genomic_DNA"/>
</dbReference>
<protein>
    <submittedName>
        <fullName evidence="1">Retrovirus polyprotein putative</fullName>
    </submittedName>
</protein>
<name>F0W626_9STRA</name>
<dbReference type="InterPro" id="IPR043502">
    <property type="entry name" value="DNA/RNA_pol_sf"/>
</dbReference>
<evidence type="ECO:0000313" key="1">
    <source>
        <dbReference type="EMBL" id="CCA16568.1"/>
    </source>
</evidence>
<proteinExistence type="predicted"/>
<accession>F0W626</accession>
<gene>
    <name evidence="1" type="primary">AlNc14C23G2330</name>
    <name evidence="1" type="ORF">ALNC14_027110</name>
</gene>
<dbReference type="Gene3D" id="3.10.10.10">
    <property type="entry name" value="HIV Type 1 Reverse Transcriptase, subunit A, domain 1"/>
    <property type="match status" value="1"/>
</dbReference>
<dbReference type="InterPro" id="IPR043128">
    <property type="entry name" value="Rev_trsase/Diguanyl_cyclase"/>
</dbReference>
<dbReference type="InterPro" id="IPR053134">
    <property type="entry name" value="RNA-dir_DNA_polymerase"/>
</dbReference>
<dbReference type="HOGENOM" id="CLU_1167649_0_0_1"/>
<dbReference type="SUPFAM" id="SSF56672">
    <property type="entry name" value="DNA/RNA polymerases"/>
    <property type="match status" value="1"/>
</dbReference>
<dbReference type="PANTHER" id="PTHR24559:SF451">
    <property type="entry name" value="REVERSE TRANSCRIPTASE"/>
    <property type="match status" value="1"/>
</dbReference>
<dbReference type="Gene3D" id="3.30.70.270">
    <property type="match status" value="1"/>
</dbReference>
<reference evidence="1" key="2">
    <citation type="submission" date="2011-02" db="EMBL/GenBank/DDBJ databases">
        <authorList>
            <person name="MacLean D."/>
        </authorList>
    </citation>
    <scope>NUCLEOTIDE SEQUENCE</scope>
</reference>
<organism evidence="1">
    <name type="scientific">Albugo laibachii Nc14</name>
    <dbReference type="NCBI Taxonomy" id="890382"/>
    <lineage>
        <taxon>Eukaryota</taxon>
        <taxon>Sar</taxon>
        <taxon>Stramenopiles</taxon>
        <taxon>Oomycota</taxon>
        <taxon>Peronosporomycetes</taxon>
        <taxon>Albuginales</taxon>
        <taxon>Albuginaceae</taxon>
        <taxon>Albugo</taxon>
    </lineage>
</organism>